<dbReference type="AlphaFoldDB" id="A0A2P2QDF5"/>
<accession>A0A2P2QDF5</accession>
<organism evidence="1">
    <name type="scientific">Rhizophora mucronata</name>
    <name type="common">Asiatic mangrove</name>
    <dbReference type="NCBI Taxonomy" id="61149"/>
    <lineage>
        <taxon>Eukaryota</taxon>
        <taxon>Viridiplantae</taxon>
        <taxon>Streptophyta</taxon>
        <taxon>Embryophyta</taxon>
        <taxon>Tracheophyta</taxon>
        <taxon>Spermatophyta</taxon>
        <taxon>Magnoliopsida</taxon>
        <taxon>eudicotyledons</taxon>
        <taxon>Gunneridae</taxon>
        <taxon>Pentapetalae</taxon>
        <taxon>rosids</taxon>
        <taxon>fabids</taxon>
        <taxon>Malpighiales</taxon>
        <taxon>Rhizophoraceae</taxon>
        <taxon>Rhizophora</taxon>
    </lineage>
</organism>
<name>A0A2P2QDF5_RHIMU</name>
<proteinExistence type="predicted"/>
<sequence length="18" mass="2200">MAMKPRFANMTFLHVHHM</sequence>
<reference evidence="1" key="1">
    <citation type="submission" date="2018-02" db="EMBL/GenBank/DDBJ databases">
        <title>Rhizophora mucronata_Transcriptome.</title>
        <authorList>
            <person name="Meera S.P."/>
            <person name="Sreeshan A."/>
            <person name="Augustine A."/>
        </authorList>
    </citation>
    <scope>NUCLEOTIDE SEQUENCE</scope>
    <source>
        <tissue evidence="1">Leaf</tissue>
    </source>
</reference>
<evidence type="ECO:0000313" key="1">
    <source>
        <dbReference type="EMBL" id="MBX65033.1"/>
    </source>
</evidence>
<protein>
    <submittedName>
        <fullName evidence="1">Uncharacterized protein</fullName>
    </submittedName>
</protein>
<dbReference type="EMBL" id="GGEC01084549">
    <property type="protein sequence ID" value="MBX65033.1"/>
    <property type="molecule type" value="Transcribed_RNA"/>
</dbReference>